<dbReference type="Proteomes" id="UP000230447">
    <property type="component" value="Unassembled WGS sequence"/>
</dbReference>
<name>A0A2G9ZDW1_9BACT</name>
<organism evidence="2 3">
    <name type="scientific">bacterium (Candidatus Gribaldobacteria) CG23_combo_of_CG06-09_8_20_14_all_37_87_8</name>
    <dbReference type="NCBI Taxonomy" id="2014278"/>
    <lineage>
        <taxon>Bacteria</taxon>
        <taxon>Candidatus Gribaldobacteria</taxon>
    </lineage>
</organism>
<dbReference type="EMBL" id="PCSB01000084">
    <property type="protein sequence ID" value="PIP31372.1"/>
    <property type="molecule type" value="Genomic_DNA"/>
</dbReference>
<gene>
    <name evidence="2" type="ORF">COX24_03955</name>
</gene>
<dbReference type="GO" id="GO:0006974">
    <property type="term" value="P:DNA damage response"/>
    <property type="evidence" value="ECO:0007669"/>
    <property type="project" value="TreeGrafter"/>
</dbReference>
<protein>
    <submittedName>
        <fullName evidence="2">Uncharacterized protein</fullName>
    </submittedName>
</protein>
<comment type="caution">
    <text evidence="2">The sequence shown here is derived from an EMBL/GenBank/DDBJ whole genome shotgun (WGS) entry which is preliminary data.</text>
</comment>
<keyword evidence="1" id="KW-0812">Transmembrane</keyword>
<evidence type="ECO:0000313" key="2">
    <source>
        <dbReference type="EMBL" id="PIP31372.1"/>
    </source>
</evidence>
<sequence>MEQKQIDFSKRVFILTAIVVVGLIGLWTVQSINSLMGWFSSHTPREISVFAEGKATIVPDVALIRAGVTTEGKDIEIIVNENNTKMNAIIEMIKSLGVEAKDIQTTNYSLTQRYDYLETGRYFRG</sequence>
<proteinExistence type="predicted"/>
<feature type="transmembrane region" description="Helical" evidence="1">
    <location>
        <begin position="12"/>
        <end position="29"/>
    </location>
</feature>
<keyword evidence="1" id="KW-1133">Transmembrane helix</keyword>
<dbReference type="InterPro" id="IPR007497">
    <property type="entry name" value="SIMPL/DUF541"/>
</dbReference>
<dbReference type="Pfam" id="PF04402">
    <property type="entry name" value="SIMPL"/>
    <property type="match status" value="1"/>
</dbReference>
<reference evidence="2 3" key="1">
    <citation type="submission" date="2017-09" db="EMBL/GenBank/DDBJ databases">
        <title>Depth-based differentiation of microbial function through sediment-hosted aquifers and enrichment of novel symbionts in the deep terrestrial subsurface.</title>
        <authorList>
            <person name="Probst A.J."/>
            <person name="Ladd B."/>
            <person name="Jarett J.K."/>
            <person name="Geller-Mcgrath D.E."/>
            <person name="Sieber C.M."/>
            <person name="Emerson J.B."/>
            <person name="Anantharaman K."/>
            <person name="Thomas B.C."/>
            <person name="Malmstrom R."/>
            <person name="Stieglmeier M."/>
            <person name="Klingl A."/>
            <person name="Woyke T."/>
            <person name="Ryan C.M."/>
            <person name="Banfield J.F."/>
        </authorList>
    </citation>
    <scope>NUCLEOTIDE SEQUENCE [LARGE SCALE GENOMIC DNA]</scope>
    <source>
        <strain evidence="2">CG23_combo_of_CG06-09_8_20_14_all_37_87_8</strain>
    </source>
</reference>
<evidence type="ECO:0000313" key="3">
    <source>
        <dbReference type="Proteomes" id="UP000230447"/>
    </source>
</evidence>
<evidence type="ECO:0000256" key="1">
    <source>
        <dbReference type="SAM" id="Phobius"/>
    </source>
</evidence>
<keyword evidence="1" id="KW-0472">Membrane</keyword>
<feature type="non-terminal residue" evidence="2">
    <location>
        <position position="125"/>
    </location>
</feature>
<accession>A0A2G9ZDW1</accession>
<dbReference type="Gene3D" id="3.30.70.2970">
    <property type="entry name" value="Protein of unknown function (DUF541), domain 2"/>
    <property type="match status" value="1"/>
</dbReference>
<dbReference type="PANTHER" id="PTHR34387:SF1">
    <property type="entry name" value="PERIPLASMIC IMMUNOGENIC PROTEIN"/>
    <property type="match status" value="1"/>
</dbReference>
<dbReference type="PANTHER" id="PTHR34387">
    <property type="entry name" value="SLR1258 PROTEIN"/>
    <property type="match status" value="1"/>
</dbReference>
<dbReference type="AlphaFoldDB" id="A0A2G9ZDW1"/>
<dbReference type="InterPro" id="IPR052022">
    <property type="entry name" value="26kDa_periplasmic_antigen"/>
</dbReference>